<sequence length="135" mass="14838">MKITGCYTLLTAQPSFPNVGQLNELLVKSLHAEFSKILFAHDFSSYKPTELKELLTKFNKLAEDVKGLKNQVYELEIELPGDLKEIPTKLEDLQRLAQVFNTASKKAGDTSVPSAGQAGTIPDKGEKNTNQATIS</sequence>
<evidence type="ECO:0000313" key="4">
    <source>
        <dbReference type="Proteomes" id="UP001151760"/>
    </source>
</evidence>
<proteinExistence type="predicted"/>
<feature type="coiled-coil region" evidence="1">
    <location>
        <begin position="51"/>
        <end position="78"/>
    </location>
</feature>
<evidence type="ECO:0000256" key="2">
    <source>
        <dbReference type="SAM" id="MobiDB-lite"/>
    </source>
</evidence>
<keyword evidence="4" id="KW-1185">Reference proteome</keyword>
<name>A0ABQ4YG23_9ASTR</name>
<keyword evidence="1" id="KW-0175">Coiled coil</keyword>
<protein>
    <submittedName>
        <fullName evidence="3">Uncharacterized protein</fullName>
    </submittedName>
</protein>
<reference evidence="3" key="1">
    <citation type="journal article" date="2022" name="Int. J. Mol. Sci.">
        <title>Draft Genome of Tanacetum Coccineum: Genomic Comparison of Closely Related Tanacetum-Family Plants.</title>
        <authorList>
            <person name="Yamashiro T."/>
            <person name="Shiraishi A."/>
            <person name="Nakayama K."/>
            <person name="Satake H."/>
        </authorList>
    </citation>
    <scope>NUCLEOTIDE SEQUENCE</scope>
</reference>
<evidence type="ECO:0000256" key="1">
    <source>
        <dbReference type="SAM" id="Coils"/>
    </source>
</evidence>
<comment type="caution">
    <text evidence="3">The sequence shown here is derived from an EMBL/GenBank/DDBJ whole genome shotgun (WGS) entry which is preliminary data.</text>
</comment>
<dbReference type="EMBL" id="BQNB010010373">
    <property type="protein sequence ID" value="GJS76415.1"/>
    <property type="molecule type" value="Genomic_DNA"/>
</dbReference>
<feature type="region of interest" description="Disordered" evidence="2">
    <location>
        <begin position="104"/>
        <end position="135"/>
    </location>
</feature>
<dbReference type="Proteomes" id="UP001151760">
    <property type="component" value="Unassembled WGS sequence"/>
</dbReference>
<organism evidence="3 4">
    <name type="scientific">Tanacetum coccineum</name>
    <dbReference type="NCBI Taxonomy" id="301880"/>
    <lineage>
        <taxon>Eukaryota</taxon>
        <taxon>Viridiplantae</taxon>
        <taxon>Streptophyta</taxon>
        <taxon>Embryophyta</taxon>
        <taxon>Tracheophyta</taxon>
        <taxon>Spermatophyta</taxon>
        <taxon>Magnoliopsida</taxon>
        <taxon>eudicotyledons</taxon>
        <taxon>Gunneridae</taxon>
        <taxon>Pentapetalae</taxon>
        <taxon>asterids</taxon>
        <taxon>campanulids</taxon>
        <taxon>Asterales</taxon>
        <taxon>Asteraceae</taxon>
        <taxon>Asteroideae</taxon>
        <taxon>Anthemideae</taxon>
        <taxon>Anthemidinae</taxon>
        <taxon>Tanacetum</taxon>
    </lineage>
</organism>
<evidence type="ECO:0000313" key="3">
    <source>
        <dbReference type="EMBL" id="GJS76415.1"/>
    </source>
</evidence>
<reference evidence="3" key="2">
    <citation type="submission" date="2022-01" db="EMBL/GenBank/DDBJ databases">
        <authorList>
            <person name="Yamashiro T."/>
            <person name="Shiraishi A."/>
            <person name="Satake H."/>
            <person name="Nakayama K."/>
        </authorList>
    </citation>
    <scope>NUCLEOTIDE SEQUENCE</scope>
</reference>
<gene>
    <name evidence="3" type="ORF">Tco_0726296</name>
</gene>
<accession>A0ABQ4YG23</accession>